<dbReference type="EMBL" id="JBHTJO010000001">
    <property type="protein sequence ID" value="MFD0987480.1"/>
    <property type="molecule type" value="Genomic_DNA"/>
</dbReference>
<protein>
    <submittedName>
        <fullName evidence="2">Z1 domain-containing protein</fullName>
    </submittedName>
</protein>
<keyword evidence="3" id="KW-1185">Reference proteome</keyword>
<sequence length="687" mass="76410">MIVDGPFFRQTLDALQLEGDERLDAERNATNIIRAVVNSYGTTPAGELDEARIPNTQITGLVYGRIQSGKTRAMIASTAMAFDNGFRISVVMTSNINDLVHQTHGDFSIGLPGLMMFTKDNDLEREVPNTRVHLEQGNGHLLLVCSKGSTSLHNIADFLRAIGAEQYPTLVFDDEGDQASLDTNTRRRSTSRIAVAPSRINEVIQTRLRTAVPRNVYVSVTGTPQAVLLQSAESSHRPSFIVMLPPGNTYTGGDTFFRSDEPEDNPNYISLVGAGEQAQLLDRAQPMPEGLRRSLLFFLVSAASAIININLPEKGFSYLCHPSLKNDEQEIAEERINVFLTEVYSALLDNSEGIEAELRSAYDDLRQTLGPDAPPFDDVKQTIVQYLPSRRLLVINARVKRQGIAYGRGMNFLIGGNTLGRGIAIRDLLVTYYVRTSRVSQLDTMHQHARMFGYRERTLAYTRLFVPRQLYYRFRDIHQSDADLREFIEGHQEHPETFPIEYTFNLRTTRTGVLDVNKVDTLNPGKQIYPNYVIVPQAEAAYERMLQILGSHFGADDANEAEIEQLAGDGAEISPNEAEALVRLIKTRSKNTWRDPSIATVIRKVAGSFQNRIILRFRTADRRVDEGGFISTGVLSGAALTEARQADRPTLWIFATESAAGSEGGGGAQVYVPHIRGAEPIRQIVHV</sequence>
<feature type="domain" description="Putative endonuclease Z1" evidence="1">
    <location>
        <begin position="291"/>
        <end position="510"/>
    </location>
</feature>
<evidence type="ECO:0000313" key="3">
    <source>
        <dbReference type="Proteomes" id="UP001597102"/>
    </source>
</evidence>
<name>A0ABW3JAM2_9HYPH</name>
<dbReference type="InterPro" id="IPR018310">
    <property type="entry name" value="Put_endonuclease_Z1-dom"/>
</dbReference>
<dbReference type="Pfam" id="PF10593">
    <property type="entry name" value="Z1"/>
    <property type="match status" value="1"/>
</dbReference>
<evidence type="ECO:0000313" key="2">
    <source>
        <dbReference type="EMBL" id="MFD0987480.1"/>
    </source>
</evidence>
<accession>A0ABW3JAM2</accession>
<organism evidence="2 3">
    <name type="scientific">Methyloligella solikamskensis</name>
    <dbReference type="NCBI Taxonomy" id="1177756"/>
    <lineage>
        <taxon>Bacteria</taxon>
        <taxon>Pseudomonadati</taxon>
        <taxon>Pseudomonadota</taxon>
        <taxon>Alphaproteobacteria</taxon>
        <taxon>Hyphomicrobiales</taxon>
        <taxon>Hyphomicrobiaceae</taxon>
        <taxon>Methyloligella</taxon>
    </lineage>
</organism>
<reference evidence="3" key="1">
    <citation type="journal article" date="2019" name="Int. J. Syst. Evol. Microbiol.">
        <title>The Global Catalogue of Microorganisms (GCM) 10K type strain sequencing project: providing services to taxonomists for standard genome sequencing and annotation.</title>
        <authorList>
            <consortium name="The Broad Institute Genomics Platform"/>
            <consortium name="The Broad Institute Genome Sequencing Center for Infectious Disease"/>
            <person name="Wu L."/>
            <person name="Ma J."/>
        </authorList>
    </citation>
    <scope>NUCLEOTIDE SEQUENCE [LARGE SCALE GENOMIC DNA]</scope>
    <source>
        <strain evidence="3">CCUG 61697</strain>
    </source>
</reference>
<proteinExistence type="predicted"/>
<evidence type="ECO:0000259" key="1">
    <source>
        <dbReference type="Pfam" id="PF10593"/>
    </source>
</evidence>
<dbReference type="RefSeq" id="WP_379089511.1">
    <property type="nucleotide sequence ID" value="NZ_JBHTJO010000001.1"/>
</dbReference>
<comment type="caution">
    <text evidence="2">The sequence shown here is derived from an EMBL/GenBank/DDBJ whole genome shotgun (WGS) entry which is preliminary data.</text>
</comment>
<gene>
    <name evidence="2" type="ORF">ACFQ2F_10270</name>
</gene>
<dbReference type="Proteomes" id="UP001597102">
    <property type="component" value="Unassembled WGS sequence"/>
</dbReference>